<dbReference type="Proteomes" id="UP000186524">
    <property type="component" value="Unassembled WGS sequence"/>
</dbReference>
<keyword evidence="7 14" id="KW-0812">Transmembrane</keyword>
<evidence type="ECO:0000256" key="14">
    <source>
        <dbReference type="SAM" id="Phobius"/>
    </source>
</evidence>
<dbReference type="OrthoDB" id="9813151at2"/>
<dbReference type="CDD" id="cd06225">
    <property type="entry name" value="HAMP"/>
    <property type="match status" value="1"/>
</dbReference>
<evidence type="ECO:0000259" key="15">
    <source>
        <dbReference type="PROSITE" id="PS50109"/>
    </source>
</evidence>
<dbReference type="InterPro" id="IPR003594">
    <property type="entry name" value="HATPase_dom"/>
</dbReference>
<comment type="subcellular location">
    <subcellularLocation>
        <location evidence="2">Cell membrane</location>
        <topology evidence="2">Multi-pass membrane protein</topology>
    </subcellularLocation>
</comment>
<dbReference type="SUPFAM" id="SSF158472">
    <property type="entry name" value="HAMP domain-like"/>
    <property type="match status" value="1"/>
</dbReference>
<dbReference type="CDD" id="cd00075">
    <property type="entry name" value="HATPase"/>
    <property type="match status" value="1"/>
</dbReference>
<reference evidence="17 18" key="1">
    <citation type="submission" date="2016-12" db="EMBL/GenBank/DDBJ databases">
        <title>Domibacillus sp. SAOS 44 whole genome sequencing.</title>
        <authorList>
            <person name="Verma A."/>
            <person name="Krishnamurthi S."/>
        </authorList>
    </citation>
    <scope>NUCLEOTIDE SEQUENCE [LARGE SCALE GENOMIC DNA]</scope>
    <source>
        <strain evidence="17 18">SAOS 44</strain>
    </source>
</reference>
<name>A0A1Q5P3C6_9BACI</name>
<evidence type="ECO:0000256" key="13">
    <source>
        <dbReference type="ARBA" id="ARBA00023136"/>
    </source>
</evidence>
<dbReference type="InterPro" id="IPR004358">
    <property type="entry name" value="Sig_transdc_His_kin-like_C"/>
</dbReference>
<keyword evidence="5" id="KW-0597">Phosphoprotein</keyword>
<dbReference type="FunFam" id="3.30.565.10:FF:000006">
    <property type="entry name" value="Sensor histidine kinase WalK"/>
    <property type="match status" value="1"/>
</dbReference>
<protein>
    <recommendedName>
        <fullName evidence="3">histidine kinase</fullName>
        <ecNumber evidence="3">2.7.13.3</ecNumber>
    </recommendedName>
</protein>
<evidence type="ECO:0000256" key="8">
    <source>
        <dbReference type="ARBA" id="ARBA00022741"/>
    </source>
</evidence>
<feature type="transmembrane region" description="Helical" evidence="14">
    <location>
        <begin position="6"/>
        <end position="27"/>
    </location>
</feature>
<sequence length="458" mass="52446">MLKISLKLGLWIFICILLIESISMIFLHSNMVHSRIDQELDSLKARGNSHRDVLEISLDPATLRHIGLMESHTDTDVVVTNSTGRVLVTSESVNSEMKQILDRSLSDVPRNGLIVQSDWRKERYIATVTPFKTNGENMGYLYMFKNTEDVEAFISQLNRHFLLASMLILFFMSITIFLLSKALTRPLIIMKEATAKLSKGDFSVSLPLRSNDELGELAKSIQTLANDLYYMKQERNEFLASISHELRTPLTYIKGYADIAKRTDLEFQERTQYLNIIHEESERLNHLLEELFDLAKMDQNTFSIAKERVHLYPFLHSIYKKYLPAFENKKIQLQFNCDNDLFVDLDPARFEQVILNLLDNALKYSKMGTVASIEAFKKEDNVQVALSDQGMGIPQEEMPYIFDRLYRVEKSRSRETGGYGLGLAIAKQVVDIHGGTISVESSIGQGTRFTIALKENYK</sequence>
<dbReference type="PANTHER" id="PTHR45528:SF1">
    <property type="entry name" value="SENSOR HISTIDINE KINASE CPXA"/>
    <property type="match status" value="1"/>
</dbReference>
<evidence type="ECO:0000256" key="7">
    <source>
        <dbReference type="ARBA" id="ARBA00022692"/>
    </source>
</evidence>
<dbReference type="InterPro" id="IPR003660">
    <property type="entry name" value="HAMP_dom"/>
</dbReference>
<keyword evidence="8" id="KW-0547">Nucleotide-binding</keyword>
<dbReference type="SUPFAM" id="SSF55874">
    <property type="entry name" value="ATPase domain of HSP90 chaperone/DNA topoisomerase II/histidine kinase"/>
    <property type="match status" value="1"/>
</dbReference>
<evidence type="ECO:0000313" key="17">
    <source>
        <dbReference type="EMBL" id="OKL36698.1"/>
    </source>
</evidence>
<comment type="caution">
    <text evidence="17">The sequence shown here is derived from an EMBL/GenBank/DDBJ whole genome shotgun (WGS) entry which is preliminary data.</text>
</comment>
<evidence type="ECO:0000256" key="10">
    <source>
        <dbReference type="ARBA" id="ARBA00022840"/>
    </source>
</evidence>
<dbReference type="CDD" id="cd00082">
    <property type="entry name" value="HisKA"/>
    <property type="match status" value="1"/>
</dbReference>
<evidence type="ECO:0000256" key="4">
    <source>
        <dbReference type="ARBA" id="ARBA00022475"/>
    </source>
</evidence>
<dbReference type="Gene3D" id="3.30.565.10">
    <property type="entry name" value="Histidine kinase-like ATPase, C-terminal domain"/>
    <property type="match status" value="1"/>
</dbReference>
<evidence type="ECO:0000256" key="2">
    <source>
        <dbReference type="ARBA" id="ARBA00004651"/>
    </source>
</evidence>
<dbReference type="SMART" id="SM00387">
    <property type="entry name" value="HATPase_c"/>
    <property type="match status" value="1"/>
</dbReference>
<keyword evidence="12" id="KW-0902">Two-component regulatory system</keyword>
<evidence type="ECO:0000259" key="16">
    <source>
        <dbReference type="PROSITE" id="PS50885"/>
    </source>
</evidence>
<evidence type="ECO:0000256" key="11">
    <source>
        <dbReference type="ARBA" id="ARBA00022989"/>
    </source>
</evidence>
<feature type="domain" description="Histidine kinase" evidence="15">
    <location>
        <begin position="241"/>
        <end position="457"/>
    </location>
</feature>
<keyword evidence="13 14" id="KW-0472">Membrane</keyword>
<dbReference type="Gene3D" id="1.10.287.130">
    <property type="match status" value="1"/>
</dbReference>
<dbReference type="SUPFAM" id="SSF47384">
    <property type="entry name" value="Homodimeric domain of signal transducing histidine kinase"/>
    <property type="match status" value="1"/>
</dbReference>
<dbReference type="Gene3D" id="6.10.340.10">
    <property type="match status" value="1"/>
</dbReference>
<dbReference type="SMART" id="SM00388">
    <property type="entry name" value="HisKA"/>
    <property type="match status" value="1"/>
</dbReference>
<evidence type="ECO:0000256" key="5">
    <source>
        <dbReference type="ARBA" id="ARBA00022553"/>
    </source>
</evidence>
<dbReference type="EMBL" id="MRWQ01000006">
    <property type="protein sequence ID" value="OKL36698.1"/>
    <property type="molecule type" value="Genomic_DNA"/>
</dbReference>
<keyword evidence="18" id="KW-1185">Reference proteome</keyword>
<dbReference type="SMART" id="SM00304">
    <property type="entry name" value="HAMP"/>
    <property type="match status" value="1"/>
</dbReference>
<dbReference type="GO" id="GO:0000155">
    <property type="term" value="F:phosphorelay sensor kinase activity"/>
    <property type="evidence" value="ECO:0007669"/>
    <property type="project" value="InterPro"/>
</dbReference>
<dbReference type="InterPro" id="IPR050398">
    <property type="entry name" value="HssS/ArlS-like"/>
</dbReference>
<dbReference type="EC" id="2.7.13.3" evidence="3"/>
<dbReference type="Pfam" id="PF00512">
    <property type="entry name" value="HisKA"/>
    <property type="match status" value="1"/>
</dbReference>
<accession>A0A1Q5P3C6</accession>
<evidence type="ECO:0000256" key="1">
    <source>
        <dbReference type="ARBA" id="ARBA00000085"/>
    </source>
</evidence>
<evidence type="ECO:0000256" key="6">
    <source>
        <dbReference type="ARBA" id="ARBA00022679"/>
    </source>
</evidence>
<feature type="domain" description="HAMP" evidence="16">
    <location>
        <begin position="181"/>
        <end position="233"/>
    </location>
</feature>
<dbReference type="GO" id="GO:0005886">
    <property type="term" value="C:plasma membrane"/>
    <property type="evidence" value="ECO:0007669"/>
    <property type="project" value="UniProtKB-SubCell"/>
</dbReference>
<dbReference type="Pfam" id="PF02518">
    <property type="entry name" value="HATPase_c"/>
    <property type="match status" value="1"/>
</dbReference>
<comment type="catalytic activity">
    <reaction evidence="1">
        <text>ATP + protein L-histidine = ADP + protein N-phospho-L-histidine.</text>
        <dbReference type="EC" id="2.7.13.3"/>
    </reaction>
</comment>
<evidence type="ECO:0000256" key="3">
    <source>
        <dbReference type="ARBA" id="ARBA00012438"/>
    </source>
</evidence>
<dbReference type="PANTHER" id="PTHR45528">
    <property type="entry name" value="SENSOR HISTIDINE KINASE CPXA"/>
    <property type="match status" value="1"/>
</dbReference>
<dbReference type="PRINTS" id="PR00344">
    <property type="entry name" value="BCTRLSENSOR"/>
</dbReference>
<dbReference type="PROSITE" id="PS50885">
    <property type="entry name" value="HAMP"/>
    <property type="match status" value="1"/>
</dbReference>
<organism evidence="17 18">
    <name type="scientific">Domibacillus mangrovi</name>
    <dbReference type="NCBI Taxonomy" id="1714354"/>
    <lineage>
        <taxon>Bacteria</taxon>
        <taxon>Bacillati</taxon>
        <taxon>Bacillota</taxon>
        <taxon>Bacilli</taxon>
        <taxon>Bacillales</taxon>
        <taxon>Bacillaceae</taxon>
        <taxon>Domibacillus</taxon>
    </lineage>
</organism>
<keyword evidence="6" id="KW-0808">Transferase</keyword>
<gene>
    <name evidence="17" type="ORF">BLL40_08145</name>
</gene>
<dbReference type="Pfam" id="PF00672">
    <property type="entry name" value="HAMP"/>
    <property type="match status" value="1"/>
</dbReference>
<evidence type="ECO:0000256" key="9">
    <source>
        <dbReference type="ARBA" id="ARBA00022777"/>
    </source>
</evidence>
<dbReference type="InterPro" id="IPR036890">
    <property type="entry name" value="HATPase_C_sf"/>
</dbReference>
<dbReference type="AlphaFoldDB" id="A0A1Q5P3C6"/>
<dbReference type="InterPro" id="IPR003661">
    <property type="entry name" value="HisK_dim/P_dom"/>
</dbReference>
<dbReference type="PROSITE" id="PS50109">
    <property type="entry name" value="HIS_KIN"/>
    <property type="match status" value="1"/>
</dbReference>
<keyword evidence="11 14" id="KW-1133">Transmembrane helix</keyword>
<keyword evidence="10" id="KW-0067">ATP-binding</keyword>
<keyword evidence="9 17" id="KW-0418">Kinase</keyword>
<dbReference type="STRING" id="1714354.BLL40_08145"/>
<dbReference type="GO" id="GO:0005524">
    <property type="term" value="F:ATP binding"/>
    <property type="evidence" value="ECO:0007669"/>
    <property type="project" value="UniProtKB-KW"/>
</dbReference>
<proteinExistence type="predicted"/>
<dbReference type="FunFam" id="1.10.287.130:FF:000001">
    <property type="entry name" value="Two-component sensor histidine kinase"/>
    <property type="match status" value="1"/>
</dbReference>
<dbReference type="InterPro" id="IPR036097">
    <property type="entry name" value="HisK_dim/P_sf"/>
</dbReference>
<feature type="transmembrane region" description="Helical" evidence="14">
    <location>
        <begin position="161"/>
        <end position="180"/>
    </location>
</feature>
<evidence type="ECO:0000256" key="12">
    <source>
        <dbReference type="ARBA" id="ARBA00023012"/>
    </source>
</evidence>
<keyword evidence="4" id="KW-1003">Cell membrane</keyword>
<evidence type="ECO:0000313" key="18">
    <source>
        <dbReference type="Proteomes" id="UP000186524"/>
    </source>
</evidence>
<dbReference type="InterPro" id="IPR005467">
    <property type="entry name" value="His_kinase_dom"/>
</dbReference>